<feature type="disulfide bond" evidence="1">
    <location>
        <begin position="228"/>
        <end position="237"/>
    </location>
</feature>
<dbReference type="EMBL" id="UYSG01010945">
    <property type="protein sequence ID" value="VDL59857.1"/>
    <property type="molecule type" value="Genomic_DNA"/>
</dbReference>
<dbReference type="PANTHER" id="PTHR24033">
    <property type="entry name" value="EGF-LIKE DOMAIN-CONTAINING PROTEIN"/>
    <property type="match status" value="1"/>
</dbReference>
<feature type="domain" description="EGF-like" evidence="3">
    <location>
        <begin position="199"/>
        <end position="238"/>
    </location>
</feature>
<keyword evidence="2" id="KW-0472">Membrane</keyword>
<sequence>MFQHFGTIKDPRFSKFRYGFPAGIYGSSIIPITIWFYHWDITEDGKLRVLNFGTLIPMSINWLTIVSSCDEIRFPRCSWAHFVNFVQPLQFDYELLEQSGASPGISQEYMIPYIADGCWPIKSVEQASIIYIYAACIAYWKTPGFDRQICPNPCAKSPCSVLPYARAGSCQILGIHKQDFKCDCVEGFYWDSNAFSCVSENRCEMLCHPNNTATCIQDPKSLSLTCVCRLGYMGHDCSELLDACLIGSSEYDPADDLTAKPIVPAGKEACGASNKCTPRLGTITYICHCSEDYRMDRTLPYDNCAAKRDPCSNKICVEGWCISSEDGKQAVCECEDGFGGDQCDQQLGGWTAWSSWSSCEPFCGDQRLRHRIRVCSSEREEDCVGPLEQVEPCSDAEPCPAALSTEEIEWQDFAEWFCLILIISLAYILGLFCLLTLLSLIIPSRISTEAIIKQSLENRVAAARVPLKKPVCVHHCGDH</sequence>
<reference evidence="4 5" key="2">
    <citation type="submission" date="2018-11" db="EMBL/GenBank/DDBJ databases">
        <authorList>
            <consortium name="Pathogen Informatics"/>
        </authorList>
    </citation>
    <scope>NUCLEOTIDE SEQUENCE [LARGE SCALE GENOMIC DNA]</scope>
</reference>
<comment type="caution">
    <text evidence="1">Lacks conserved residue(s) required for the propagation of feature annotation.</text>
</comment>
<keyword evidence="2" id="KW-1133">Transmembrane helix</keyword>
<evidence type="ECO:0000313" key="4">
    <source>
        <dbReference type="EMBL" id="VDL59857.1"/>
    </source>
</evidence>
<evidence type="ECO:0000259" key="3">
    <source>
        <dbReference type="PROSITE" id="PS50026"/>
    </source>
</evidence>
<name>A0A158QEK1_HYMDI</name>
<reference evidence="6" key="1">
    <citation type="submission" date="2016-04" db="UniProtKB">
        <authorList>
            <consortium name="WormBaseParasite"/>
        </authorList>
    </citation>
    <scope>IDENTIFICATION</scope>
</reference>
<dbReference type="Gene3D" id="2.20.100.10">
    <property type="entry name" value="Thrombospondin type-1 (TSP1) repeat"/>
    <property type="match status" value="1"/>
</dbReference>
<dbReference type="Proteomes" id="UP000274504">
    <property type="component" value="Unassembled WGS sequence"/>
</dbReference>
<proteinExistence type="predicted"/>
<dbReference type="InterPro" id="IPR051830">
    <property type="entry name" value="NOTCH_homolog"/>
</dbReference>
<dbReference type="InterPro" id="IPR036383">
    <property type="entry name" value="TSP1_rpt_sf"/>
</dbReference>
<keyword evidence="2" id="KW-0812">Transmembrane</keyword>
<protein>
    <submittedName>
        <fullName evidence="6">EGF-like domain-containing protein</fullName>
    </submittedName>
</protein>
<dbReference type="PROSITE" id="PS50026">
    <property type="entry name" value="EGF_3"/>
    <property type="match status" value="2"/>
</dbReference>
<accession>A0A158QEK1</accession>
<feature type="disulfide bond" evidence="1">
    <location>
        <begin position="311"/>
        <end position="321"/>
    </location>
</feature>
<dbReference type="SUPFAM" id="SSF57196">
    <property type="entry name" value="EGF/Laminin"/>
    <property type="match status" value="1"/>
</dbReference>
<feature type="transmembrane region" description="Helical" evidence="2">
    <location>
        <begin position="18"/>
        <end position="37"/>
    </location>
</feature>
<dbReference type="SMART" id="SM00181">
    <property type="entry name" value="EGF"/>
    <property type="match status" value="3"/>
</dbReference>
<dbReference type="InterPro" id="IPR000884">
    <property type="entry name" value="TSP1_rpt"/>
</dbReference>
<dbReference type="SMART" id="SM00209">
    <property type="entry name" value="TSP1"/>
    <property type="match status" value="1"/>
</dbReference>
<evidence type="ECO:0000256" key="2">
    <source>
        <dbReference type="SAM" id="Phobius"/>
    </source>
</evidence>
<keyword evidence="1" id="KW-1015">Disulfide bond</keyword>
<feature type="transmembrane region" description="Helical" evidence="2">
    <location>
        <begin position="413"/>
        <end position="442"/>
    </location>
</feature>
<dbReference type="PROSITE" id="PS00022">
    <property type="entry name" value="EGF_1"/>
    <property type="match status" value="2"/>
</dbReference>
<evidence type="ECO:0000313" key="6">
    <source>
        <dbReference type="WBParaSite" id="HDID_0000754101-mRNA-1"/>
    </source>
</evidence>
<dbReference type="Pfam" id="PF00090">
    <property type="entry name" value="TSP_1"/>
    <property type="match status" value="1"/>
</dbReference>
<dbReference type="AlphaFoldDB" id="A0A158QEK1"/>
<dbReference type="WBParaSite" id="HDID_0000754101-mRNA-1">
    <property type="protein sequence ID" value="HDID_0000754101-mRNA-1"/>
    <property type="gene ID" value="HDID_0000754101"/>
</dbReference>
<dbReference type="SUPFAM" id="SSF82895">
    <property type="entry name" value="TSP-1 type 1 repeat"/>
    <property type="match status" value="1"/>
</dbReference>
<evidence type="ECO:0000256" key="1">
    <source>
        <dbReference type="PROSITE-ProRule" id="PRU00076"/>
    </source>
</evidence>
<feature type="domain" description="EGF-like" evidence="3">
    <location>
        <begin position="307"/>
        <end position="344"/>
    </location>
</feature>
<dbReference type="PANTHER" id="PTHR24033:SF151">
    <property type="entry name" value="NOTCH 2"/>
    <property type="match status" value="1"/>
</dbReference>
<dbReference type="PROSITE" id="PS01186">
    <property type="entry name" value="EGF_2"/>
    <property type="match status" value="2"/>
</dbReference>
<evidence type="ECO:0000313" key="5">
    <source>
        <dbReference type="Proteomes" id="UP000274504"/>
    </source>
</evidence>
<dbReference type="PROSITE" id="PS50092">
    <property type="entry name" value="TSP1"/>
    <property type="match status" value="1"/>
</dbReference>
<gene>
    <name evidence="4" type="ORF">HDID_LOCUS7539</name>
</gene>
<dbReference type="OrthoDB" id="3967at2759"/>
<keyword evidence="1" id="KW-0245">EGF-like domain</keyword>
<feature type="disulfide bond" evidence="1">
    <location>
        <begin position="334"/>
        <end position="343"/>
    </location>
</feature>
<dbReference type="Gene3D" id="2.10.25.10">
    <property type="entry name" value="Laminin"/>
    <property type="match status" value="1"/>
</dbReference>
<organism evidence="6">
    <name type="scientific">Hymenolepis diminuta</name>
    <name type="common">Rat tapeworm</name>
    <dbReference type="NCBI Taxonomy" id="6216"/>
    <lineage>
        <taxon>Eukaryota</taxon>
        <taxon>Metazoa</taxon>
        <taxon>Spiralia</taxon>
        <taxon>Lophotrochozoa</taxon>
        <taxon>Platyhelminthes</taxon>
        <taxon>Cestoda</taxon>
        <taxon>Eucestoda</taxon>
        <taxon>Cyclophyllidea</taxon>
        <taxon>Hymenolepididae</taxon>
        <taxon>Hymenolepis</taxon>
    </lineage>
</organism>
<dbReference type="InterPro" id="IPR000742">
    <property type="entry name" value="EGF"/>
</dbReference>
<dbReference type="STRING" id="6216.A0A158QEK1"/>